<comment type="caution">
    <text evidence="2">The sequence shown here is derived from an EMBL/GenBank/DDBJ whole genome shotgun (WGS) entry which is preliminary data.</text>
</comment>
<dbReference type="InterPro" id="IPR005162">
    <property type="entry name" value="Retrotrans_gag_dom"/>
</dbReference>
<sequence length="263" mass="30127">MVQTRNQTGDDNSSADPIAVQLAAIAAKLEFETMREEMAALKAGERFRGSRNDEGESSWRGKQPYRPYNKIDFPVFSGGDPRGWLLKAEKYFRYYQIPDEVKVEIASMYLEGDALDLYSWLSNDQPITFWEKLVQAFTKNFGSAEYQNPDEFLCGIKQTGSVQEYRQEFAKRSSRVSNWSDHCLLGVFLNGLKDELKSNVRIHKPRTVYNDMSLALEFESKLAAPRPSKIVYSRRKDRVTAAKEGQLYSIFGSWLDPLGQITD</sequence>
<evidence type="ECO:0000259" key="1">
    <source>
        <dbReference type="Pfam" id="PF03732"/>
    </source>
</evidence>
<evidence type="ECO:0000313" key="3">
    <source>
        <dbReference type="Proteomes" id="UP000326396"/>
    </source>
</evidence>
<dbReference type="OrthoDB" id="1745472at2759"/>
<dbReference type="Proteomes" id="UP000326396">
    <property type="component" value="Unassembled WGS sequence"/>
</dbReference>
<dbReference type="Pfam" id="PF03732">
    <property type="entry name" value="Retrotrans_gag"/>
    <property type="match status" value="1"/>
</dbReference>
<proteinExistence type="predicted"/>
<reference evidence="2 3" key="1">
    <citation type="submission" date="2019-05" db="EMBL/GenBank/DDBJ databases">
        <title>Mikania micrantha, genome provides insights into the molecular mechanism of rapid growth.</title>
        <authorList>
            <person name="Liu B."/>
        </authorList>
    </citation>
    <scope>NUCLEOTIDE SEQUENCE [LARGE SCALE GENOMIC DNA]</scope>
    <source>
        <strain evidence="2">NLD-2019</strain>
        <tissue evidence="2">Leaf</tissue>
    </source>
</reference>
<accession>A0A5N6LH96</accession>
<feature type="domain" description="Retrotransposon gag" evidence="1">
    <location>
        <begin position="105"/>
        <end position="194"/>
    </location>
</feature>
<dbReference type="AlphaFoldDB" id="A0A5N6LH96"/>
<name>A0A5N6LH96_9ASTR</name>
<gene>
    <name evidence="2" type="ORF">E3N88_42611</name>
</gene>
<protein>
    <recommendedName>
        <fullName evidence="1">Retrotransposon gag domain-containing protein</fullName>
    </recommendedName>
</protein>
<dbReference type="EMBL" id="SZYD01000662">
    <property type="protein sequence ID" value="KAD1573182.1"/>
    <property type="molecule type" value="Genomic_DNA"/>
</dbReference>
<keyword evidence="3" id="KW-1185">Reference proteome</keyword>
<evidence type="ECO:0000313" key="2">
    <source>
        <dbReference type="EMBL" id="KAD1573182.1"/>
    </source>
</evidence>
<organism evidence="2 3">
    <name type="scientific">Mikania micrantha</name>
    <name type="common">bitter vine</name>
    <dbReference type="NCBI Taxonomy" id="192012"/>
    <lineage>
        <taxon>Eukaryota</taxon>
        <taxon>Viridiplantae</taxon>
        <taxon>Streptophyta</taxon>
        <taxon>Embryophyta</taxon>
        <taxon>Tracheophyta</taxon>
        <taxon>Spermatophyta</taxon>
        <taxon>Magnoliopsida</taxon>
        <taxon>eudicotyledons</taxon>
        <taxon>Gunneridae</taxon>
        <taxon>Pentapetalae</taxon>
        <taxon>asterids</taxon>
        <taxon>campanulids</taxon>
        <taxon>Asterales</taxon>
        <taxon>Asteraceae</taxon>
        <taxon>Asteroideae</taxon>
        <taxon>Heliantheae alliance</taxon>
        <taxon>Eupatorieae</taxon>
        <taxon>Mikania</taxon>
    </lineage>
</organism>